<dbReference type="STRING" id="1563157.AQS70_06240"/>
<keyword evidence="2" id="KW-1185">Reference proteome</keyword>
<accession>A0A0N8VT28</accession>
<dbReference type="EMBL" id="LLWH01000035">
    <property type="protein sequence ID" value="KQB54964.1"/>
    <property type="molecule type" value="Genomic_DNA"/>
</dbReference>
<comment type="caution">
    <text evidence="1">The sequence shown here is derived from an EMBL/GenBank/DDBJ whole genome shotgun (WGS) entry which is preliminary data.</text>
</comment>
<dbReference type="AlphaFoldDB" id="A0A0N8VT28"/>
<organism evidence="1 2">
    <name type="scientific">Pseudomonas endophytica</name>
    <dbReference type="NCBI Taxonomy" id="1563157"/>
    <lineage>
        <taxon>Bacteria</taxon>
        <taxon>Pseudomonadati</taxon>
        <taxon>Pseudomonadota</taxon>
        <taxon>Gammaproteobacteria</taxon>
        <taxon>Pseudomonadales</taxon>
        <taxon>Pseudomonadaceae</taxon>
        <taxon>Pseudomonas</taxon>
    </lineage>
</organism>
<dbReference type="Proteomes" id="UP000050342">
    <property type="component" value="Unassembled WGS sequence"/>
</dbReference>
<reference evidence="1 2" key="1">
    <citation type="submission" date="2015-10" db="EMBL/GenBank/DDBJ databases">
        <title>Pseudomonas helleri sp. nov. and Pseudomonas weihenstephanensis sp. nov., isolated from raw cows milk.</title>
        <authorList>
            <person name="Von Neubeck M."/>
            <person name="Huptas C."/>
            <person name="Wenning M."/>
            <person name="Scherer S."/>
        </authorList>
    </citation>
    <scope>NUCLEOTIDE SEQUENCE [LARGE SCALE GENOMIC DNA]</scope>
    <source>
        <strain evidence="1 2">BSTT44</strain>
    </source>
</reference>
<sequence>MYVSVALLQQATFNSEFSLPRSPGQSIIEYVERELERRTQYMAEKIKSALAVVHQDNANSECLFFVLPEFFWNVPWSAVASREELLALSDTCFERISECVSHLLDSFPVSTHGHLAVLAGTCATLAEVESTTGTHFEVINYLLAGSNASQNALGKSSLVMWPKRYVSGIDFGNNKKGDSNYWFFELAEGVTIKVKNKSSSLAESNTAAGYRTIFKNDFVERCPISIDLCLDYAVVGNQERENEYTDWNSKLDFIIACGMEFDREKQHLESLQFAFRNDGMGAGMCEAVTVVNGRITNKLPTVRVDNNIHMVHINVA</sequence>
<gene>
    <name evidence="1" type="ORF">AQS70_06240</name>
</gene>
<evidence type="ECO:0000313" key="1">
    <source>
        <dbReference type="EMBL" id="KQB54964.1"/>
    </source>
</evidence>
<name>A0A0N8VT28_9PSED</name>
<proteinExistence type="predicted"/>
<protein>
    <submittedName>
        <fullName evidence="1">Uncharacterized protein</fullName>
    </submittedName>
</protein>
<evidence type="ECO:0000313" key="2">
    <source>
        <dbReference type="Proteomes" id="UP000050342"/>
    </source>
</evidence>